<dbReference type="PANTHER" id="PTHR24182:SF13">
    <property type="entry name" value="LD18443P"/>
    <property type="match status" value="1"/>
</dbReference>
<organism evidence="1 2">
    <name type="scientific">Trichomonas vaginalis (strain ATCC PRA-98 / G3)</name>
    <dbReference type="NCBI Taxonomy" id="412133"/>
    <lineage>
        <taxon>Eukaryota</taxon>
        <taxon>Metamonada</taxon>
        <taxon>Parabasalia</taxon>
        <taxon>Trichomonadida</taxon>
        <taxon>Trichomonadidae</taxon>
        <taxon>Trichomonas</taxon>
    </lineage>
</organism>
<dbReference type="InterPro" id="IPR036770">
    <property type="entry name" value="Ankyrin_rpt-contain_sf"/>
</dbReference>
<dbReference type="VEuPathDB" id="TrichDB:TVAG_464180"/>
<evidence type="ECO:0000313" key="1">
    <source>
        <dbReference type="EMBL" id="EAY13284.1"/>
    </source>
</evidence>
<protein>
    <recommendedName>
        <fullName evidence="3">DUF3447 domain-containing protein</fullName>
    </recommendedName>
</protein>
<gene>
    <name evidence="1" type="ORF">TVAG_464180</name>
</gene>
<reference evidence="1" key="2">
    <citation type="journal article" date="2007" name="Science">
        <title>Draft genome sequence of the sexually transmitted pathogen Trichomonas vaginalis.</title>
        <authorList>
            <person name="Carlton J.M."/>
            <person name="Hirt R.P."/>
            <person name="Silva J.C."/>
            <person name="Delcher A.L."/>
            <person name="Schatz M."/>
            <person name="Zhao Q."/>
            <person name="Wortman J.R."/>
            <person name="Bidwell S.L."/>
            <person name="Alsmark U.C.M."/>
            <person name="Besteiro S."/>
            <person name="Sicheritz-Ponten T."/>
            <person name="Noel C.J."/>
            <person name="Dacks J.B."/>
            <person name="Foster P.G."/>
            <person name="Simillion C."/>
            <person name="Van de Peer Y."/>
            <person name="Miranda-Saavedra D."/>
            <person name="Barton G.J."/>
            <person name="Westrop G.D."/>
            <person name="Mueller S."/>
            <person name="Dessi D."/>
            <person name="Fiori P.L."/>
            <person name="Ren Q."/>
            <person name="Paulsen I."/>
            <person name="Zhang H."/>
            <person name="Bastida-Corcuera F.D."/>
            <person name="Simoes-Barbosa A."/>
            <person name="Brown M.T."/>
            <person name="Hayes R.D."/>
            <person name="Mukherjee M."/>
            <person name="Okumura C.Y."/>
            <person name="Schneider R."/>
            <person name="Smith A.J."/>
            <person name="Vanacova S."/>
            <person name="Villalvazo M."/>
            <person name="Haas B.J."/>
            <person name="Pertea M."/>
            <person name="Feldblyum T.V."/>
            <person name="Utterback T.R."/>
            <person name="Shu C.L."/>
            <person name="Osoegawa K."/>
            <person name="de Jong P.J."/>
            <person name="Hrdy I."/>
            <person name="Horvathova L."/>
            <person name="Zubacova Z."/>
            <person name="Dolezal P."/>
            <person name="Malik S.B."/>
            <person name="Logsdon J.M. Jr."/>
            <person name="Henze K."/>
            <person name="Gupta A."/>
            <person name="Wang C.C."/>
            <person name="Dunne R.L."/>
            <person name="Upcroft J.A."/>
            <person name="Upcroft P."/>
            <person name="White O."/>
            <person name="Salzberg S.L."/>
            <person name="Tang P."/>
            <person name="Chiu C.-H."/>
            <person name="Lee Y.-S."/>
            <person name="Embley T.M."/>
            <person name="Coombs G.H."/>
            <person name="Mottram J.C."/>
            <person name="Tachezy J."/>
            <person name="Fraser-Liggett C.M."/>
            <person name="Johnson P.J."/>
        </authorList>
    </citation>
    <scope>NUCLEOTIDE SEQUENCE [LARGE SCALE GENOMIC DNA]</scope>
    <source>
        <strain evidence="1">G3</strain>
    </source>
</reference>
<evidence type="ECO:0000313" key="2">
    <source>
        <dbReference type="Proteomes" id="UP000001542"/>
    </source>
</evidence>
<dbReference type="PANTHER" id="PTHR24182">
    <property type="entry name" value="ANKYRIN REPEAT AND SOCS BOX CONTAINING 4"/>
    <property type="match status" value="1"/>
</dbReference>
<dbReference type="KEGG" id="tva:4771260"/>
<dbReference type="AlphaFoldDB" id="A2E270"/>
<name>A2E270_TRIV3</name>
<keyword evidence="2" id="KW-1185">Reference proteome</keyword>
<dbReference type="VEuPathDB" id="TrichDB:TVAGG3_1048670"/>
<dbReference type="EMBL" id="DS113288">
    <property type="protein sequence ID" value="EAY13284.1"/>
    <property type="molecule type" value="Genomic_DNA"/>
</dbReference>
<evidence type="ECO:0008006" key="3">
    <source>
        <dbReference type="Google" id="ProtNLM"/>
    </source>
</evidence>
<reference evidence="1" key="1">
    <citation type="submission" date="2006-10" db="EMBL/GenBank/DDBJ databases">
        <authorList>
            <person name="Amadeo P."/>
            <person name="Zhao Q."/>
            <person name="Wortman J."/>
            <person name="Fraser-Liggett C."/>
            <person name="Carlton J."/>
        </authorList>
    </citation>
    <scope>NUCLEOTIDE SEQUENCE</scope>
    <source>
        <strain evidence="1">G3</strain>
    </source>
</reference>
<dbReference type="RefSeq" id="XP_001325507.1">
    <property type="nucleotide sequence ID" value="XM_001325472.1"/>
</dbReference>
<dbReference type="SUPFAM" id="SSF48403">
    <property type="entry name" value="Ankyrin repeat"/>
    <property type="match status" value="1"/>
</dbReference>
<dbReference type="Proteomes" id="UP000001542">
    <property type="component" value="Unassembled WGS sequence"/>
</dbReference>
<proteinExistence type="predicted"/>
<sequence length="81" mass="9617">MSDDFEIHATNTIYRAILDNDKERFITFTENECFDENQNLQSELYPYSNKGYSLLELCCYQGAVDCFKFLRMNNQPILKEL</sequence>
<accession>A2E270</accession>
<dbReference type="SMR" id="A2E270"/>
<dbReference type="InParanoid" id="A2E270"/>